<proteinExistence type="predicted"/>
<accession>A0A2M7AX08</accession>
<gene>
    <name evidence="1" type="ORF">COS76_02170</name>
</gene>
<protein>
    <submittedName>
        <fullName evidence="1">Uncharacterized protein</fullName>
    </submittedName>
</protein>
<name>A0A2M7AX08_9BACT</name>
<evidence type="ECO:0000313" key="1">
    <source>
        <dbReference type="EMBL" id="PIU75175.1"/>
    </source>
</evidence>
<dbReference type="AlphaFoldDB" id="A0A2M7AX08"/>
<evidence type="ECO:0000313" key="2">
    <source>
        <dbReference type="Proteomes" id="UP000228775"/>
    </source>
</evidence>
<reference evidence="2" key="1">
    <citation type="submission" date="2017-09" db="EMBL/GenBank/DDBJ databases">
        <title>Depth-based differentiation of microbial function through sediment-hosted aquifers and enrichment of novel symbionts in the deep terrestrial subsurface.</title>
        <authorList>
            <person name="Probst A.J."/>
            <person name="Ladd B."/>
            <person name="Jarett J.K."/>
            <person name="Geller-Mcgrath D.E."/>
            <person name="Sieber C.M.K."/>
            <person name="Emerson J.B."/>
            <person name="Anantharaman K."/>
            <person name="Thomas B.C."/>
            <person name="Malmstrom R."/>
            <person name="Stieglmeier M."/>
            <person name="Klingl A."/>
            <person name="Woyke T."/>
            <person name="Ryan C.M."/>
            <person name="Banfield J.F."/>
        </authorList>
    </citation>
    <scope>NUCLEOTIDE SEQUENCE [LARGE SCALE GENOMIC DNA]</scope>
</reference>
<organism evidence="1 2">
    <name type="scientific">Candidatus Portnoybacteria bacterium CG06_land_8_20_14_3_00_39_12</name>
    <dbReference type="NCBI Taxonomy" id="1974809"/>
    <lineage>
        <taxon>Bacteria</taxon>
        <taxon>Candidatus Portnoyibacteriota</taxon>
    </lineage>
</organism>
<dbReference type="Proteomes" id="UP000228775">
    <property type="component" value="Unassembled WGS sequence"/>
</dbReference>
<comment type="caution">
    <text evidence="1">The sequence shown here is derived from an EMBL/GenBank/DDBJ whole genome shotgun (WGS) entry which is preliminary data.</text>
</comment>
<sequence length="108" mass="12169">MINAMVHCGCDQYYYRADNLSDQPSKSARCLYCGDVLPQILVKSVDVGAEKEVVLATIKELTHPPRDVFMGLTEDLPKNISYYNSRPKQVGTISFYIPLKSDQLVVVR</sequence>
<dbReference type="EMBL" id="PEVY01000046">
    <property type="protein sequence ID" value="PIU75175.1"/>
    <property type="molecule type" value="Genomic_DNA"/>
</dbReference>